<dbReference type="GO" id="GO:0043022">
    <property type="term" value="F:ribosome binding"/>
    <property type="evidence" value="ECO:0007669"/>
    <property type="project" value="TreeGrafter"/>
</dbReference>
<dbReference type="InterPro" id="IPR025121">
    <property type="entry name" value="GTPase_HflX_N"/>
</dbReference>
<dbReference type="Gene3D" id="3.40.50.300">
    <property type="entry name" value="P-loop containing nucleotide triphosphate hydrolases"/>
    <property type="match status" value="1"/>
</dbReference>
<dbReference type="HOGENOM" id="CLU_019597_1_0_0"/>
<dbReference type="GO" id="GO:0005737">
    <property type="term" value="C:cytoplasm"/>
    <property type="evidence" value="ECO:0007669"/>
    <property type="project" value="UniProtKB-SubCell"/>
</dbReference>
<dbReference type="PANTHER" id="PTHR10229">
    <property type="entry name" value="GTP-BINDING PROTEIN HFLX"/>
    <property type="match status" value="1"/>
</dbReference>
<comment type="similarity">
    <text evidence="6">Belongs to the TRAFAC class OBG-HflX-like GTPase superfamily. HflX GTPase family.</text>
</comment>
<comment type="cofactor">
    <cofactor evidence="8">
        <name>Mg(2+)</name>
        <dbReference type="ChEBI" id="CHEBI:18420"/>
    </cofactor>
</comment>
<accession>F7YXR6</accession>
<comment type="function">
    <text evidence="6">GTPase that associates with the 50S ribosomal subunit and may have a role during protein synthesis or ribosome biogenesis.</text>
</comment>
<dbReference type="PROSITE" id="PS51705">
    <property type="entry name" value="G_HFLX"/>
    <property type="match status" value="1"/>
</dbReference>
<evidence type="ECO:0000256" key="5">
    <source>
        <dbReference type="ARBA" id="ARBA00023134"/>
    </source>
</evidence>
<dbReference type="Pfam" id="PF13167">
    <property type="entry name" value="GTP-bdg_N"/>
    <property type="match status" value="1"/>
</dbReference>
<proteinExistence type="inferred from homology"/>
<evidence type="ECO:0000256" key="6">
    <source>
        <dbReference type="HAMAP-Rule" id="MF_00900"/>
    </source>
</evidence>
<dbReference type="GO" id="GO:0003924">
    <property type="term" value="F:GTPase activity"/>
    <property type="evidence" value="ECO:0007669"/>
    <property type="project" value="UniProtKB-UniRule"/>
</dbReference>
<dbReference type="Gene3D" id="6.10.250.2860">
    <property type="match status" value="1"/>
</dbReference>
<dbReference type="InterPro" id="IPR016496">
    <property type="entry name" value="GTPase_HflX"/>
</dbReference>
<sequence length="420" mass="47557" precursor="true">MKVKEIDTALKQSAILVSIKKDLDSLEELKQLLANLEVEVITTFVQSRLEPDPVTYLGKGKLEELKALVQAYQPSFVVIDGEVKPLQAKNIEKILQVPLKDRTQVILDIFAKHATTEESILQVELAKLSYELPRLVGEGKSLSRTGGGIGTRGPGEQKIEERRRYIKRRIAWIRKKLEEIRLNREIQRRKRLESDLPMVSFVGYTNAGKSSLLKVLSKSDIVVSEKMFSSLSPVIRRVKLPNGRVVLMKDTVGFIRNVPHTIIEAFKSTLEEILYSDLLALVVDVSEENFAEKMKTSIMVLKELSAESIPRLIVFNKIDLVSPEVLEKLTTIYPEAVFVSAKTGKGIDEFLQKVTEKLFQNEAEEIFEIDPSALPTVMKYCELLTIVQEEWCNGKIRLKLKGSKDVLERLRKVVLGGIEE</sequence>
<dbReference type="GO" id="GO:0005525">
    <property type="term" value="F:GTP binding"/>
    <property type="evidence" value="ECO:0007669"/>
    <property type="project" value="UniProtKB-UniRule"/>
</dbReference>
<dbReference type="FunFam" id="3.40.50.11060:FF:000001">
    <property type="entry name" value="GTPase HflX"/>
    <property type="match status" value="1"/>
</dbReference>
<keyword evidence="3 6" id="KW-0547">Nucleotide-binding</keyword>
<feature type="domain" description="Hflx-type G" evidence="9">
    <location>
        <begin position="197"/>
        <end position="362"/>
    </location>
</feature>
<name>F7YXR6_9THEM</name>
<dbReference type="InterPro" id="IPR030394">
    <property type="entry name" value="G_HFLX_dom"/>
</dbReference>
<dbReference type="KEGG" id="tta:Theth_0623"/>
<dbReference type="STRING" id="688269.Theth_0623"/>
<dbReference type="GO" id="GO:0046872">
    <property type="term" value="F:metal ion binding"/>
    <property type="evidence" value="ECO:0007669"/>
    <property type="project" value="UniProtKB-KW"/>
</dbReference>
<evidence type="ECO:0000313" key="10">
    <source>
        <dbReference type="EMBL" id="AEH50710.1"/>
    </source>
</evidence>
<dbReference type="InterPro" id="IPR032305">
    <property type="entry name" value="GTP-bd_M"/>
</dbReference>
<dbReference type="PANTHER" id="PTHR10229:SF0">
    <property type="entry name" value="GTP-BINDING PROTEIN 6-RELATED"/>
    <property type="match status" value="1"/>
</dbReference>
<comment type="subunit">
    <text evidence="6">Monomer. Associates with the 50S ribosomal subunit.</text>
</comment>
<dbReference type="Proteomes" id="UP000006804">
    <property type="component" value="Chromosome"/>
</dbReference>
<feature type="binding site" evidence="7">
    <location>
        <begin position="340"/>
        <end position="342"/>
    </location>
    <ligand>
        <name>GTP</name>
        <dbReference type="ChEBI" id="CHEBI:37565"/>
    </ligand>
</feature>
<feature type="binding site" evidence="7">
    <location>
        <begin position="228"/>
        <end position="232"/>
    </location>
    <ligand>
        <name>GTP</name>
        <dbReference type="ChEBI" id="CHEBI:37565"/>
    </ligand>
</feature>
<comment type="subcellular location">
    <subcellularLocation>
        <location evidence="6">Cytoplasm</location>
    </subcellularLocation>
    <text evidence="6">May associate with membranes.</text>
</comment>
<evidence type="ECO:0000256" key="2">
    <source>
        <dbReference type="ARBA" id="ARBA00022723"/>
    </source>
</evidence>
<dbReference type="Pfam" id="PF16360">
    <property type="entry name" value="GTP-bdg_M"/>
    <property type="match status" value="1"/>
</dbReference>
<evidence type="ECO:0000259" key="9">
    <source>
        <dbReference type="PROSITE" id="PS51705"/>
    </source>
</evidence>
<reference evidence="10 11" key="1">
    <citation type="submission" date="2010-11" db="EMBL/GenBank/DDBJ databases">
        <title>The complete genome of Thermotoga thermarum DSM 5069.</title>
        <authorList>
            <consortium name="US DOE Joint Genome Institute (JGI-PGF)"/>
            <person name="Lucas S."/>
            <person name="Copeland A."/>
            <person name="Lapidus A."/>
            <person name="Bruce D."/>
            <person name="Goodwin L."/>
            <person name="Pitluck S."/>
            <person name="Kyrpides N."/>
            <person name="Mavromatis K."/>
            <person name="Ivanova N."/>
            <person name="Zeytun A."/>
            <person name="Brettin T."/>
            <person name="Detter J.C."/>
            <person name="Tapia R."/>
            <person name="Han C."/>
            <person name="Land M."/>
            <person name="Hauser L."/>
            <person name="Markowitz V."/>
            <person name="Cheng J.-F."/>
            <person name="Hugenholtz P."/>
            <person name="Woyke T."/>
            <person name="Wu D."/>
            <person name="Spring S."/>
            <person name="Schroeder M."/>
            <person name="Brambilla E."/>
            <person name="Klenk H.-P."/>
            <person name="Eisen J.A."/>
        </authorList>
    </citation>
    <scope>NUCLEOTIDE SEQUENCE [LARGE SCALE GENOMIC DNA]</scope>
    <source>
        <strain evidence="10 11">DSM 5069</strain>
    </source>
</reference>
<evidence type="ECO:0000256" key="3">
    <source>
        <dbReference type="ARBA" id="ARBA00022741"/>
    </source>
</evidence>
<dbReference type="EMBL" id="CP002351">
    <property type="protein sequence ID" value="AEH50710.1"/>
    <property type="molecule type" value="Genomic_DNA"/>
</dbReference>
<gene>
    <name evidence="6" type="primary">hflX</name>
    <name evidence="10" type="ORF">Theth_0623</name>
</gene>
<evidence type="ECO:0000256" key="1">
    <source>
        <dbReference type="ARBA" id="ARBA00022490"/>
    </source>
</evidence>
<dbReference type="PATRIC" id="fig|688269.3.peg.646"/>
<dbReference type="SUPFAM" id="SSF52540">
    <property type="entry name" value="P-loop containing nucleoside triphosphate hydrolases"/>
    <property type="match status" value="1"/>
</dbReference>
<evidence type="ECO:0000256" key="8">
    <source>
        <dbReference type="PIRSR" id="PIRSR006809-2"/>
    </source>
</evidence>
<keyword evidence="2 8" id="KW-0479">Metal-binding</keyword>
<organism evidence="10 11">
    <name type="scientific">Pseudothermotoga thermarum DSM 5069</name>
    <dbReference type="NCBI Taxonomy" id="688269"/>
    <lineage>
        <taxon>Bacteria</taxon>
        <taxon>Thermotogati</taxon>
        <taxon>Thermotogota</taxon>
        <taxon>Thermotogae</taxon>
        <taxon>Thermotogales</taxon>
        <taxon>Thermotogaceae</taxon>
        <taxon>Pseudothermotoga</taxon>
    </lineage>
</organism>
<dbReference type="HAMAP" id="MF_00900">
    <property type="entry name" value="GTPase_HflX"/>
    <property type="match status" value="1"/>
</dbReference>
<feature type="binding site" evidence="8">
    <location>
        <position position="210"/>
    </location>
    <ligand>
        <name>Mg(2+)</name>
        <dbReference type="ChEBI" id="CHEBI:18420"/>
    </ligand>
</feature>
<keyword evidence="11" id="KW-1185">Reference proteome</keyword>
<dbReference type="AlphaFoldDB" id="F7YXR6"/>
<dbReference type="CDD" id="cd01878">
    <property type="entry name" value="HflX"/>
    <property type="match status" value="1"/>
</dbReference>
<evidence type="ECO:0000256" key="7">
    <source>
        <dbReference type="PIRSR" id="PIRSR006809-1"/>
    </source>
</evidence>
<dbReference type="InterPro" id="IPR042108">
    <property type="entry name" value="GTPase_HflX_N_sf"/>
</dbReference>
<dbReference type="PIRSF" id="PIRSF006809">
    <property type="entry name" value="GTP-binding_hflX_prd"/>
    <property type="match status" value="1"/>
</dbReference>
<feature type="binding site" evidence="7">
    <location>
        <begin position="316"/>
        <end position="319"/>
    </location>
    <ligand>
        <name>GTP</name>
        <dbReference type="ChEBI" id="CHEBI:37565"/>
    </ligand>
</feature>
<feature type="binding site" evidence="7">
    <location>
        <begin position="250"/>
        <end position="253"/>
    </location>
    <ligand>
        <name>GTP</name>
        <dbReference type="ChEBI" id="CHEBI:37565"/>
    </ligand>
</feature>
<dbReference type="Gene3D" id="3.40.50.11060">
    <property type="entry name" value="GTPase HflX, N-terminal domain"/>
    <property type="match status" value="1"/>
</dbReference>
<evidence type="ECO:0000256" key="4">
    <source>
        <dbReference type="ARBA" id="ARBA00022842"/>
    </source>
</evidence>
<dbReference type="InterPro" id="IPR006073">
    <property type="entry name" value="GTP-bd"/>
</dbReference>
<keyword evidence="5 6" id="KW-0342">GTP-binding</keyword>
<evidence type="ECO:0000313" key="11">
    <source>
        <dbReference type="Proteomes" id="UP000006804"/>
    </source>
</evidence>
<protein>
    <recommendedName>
        <fullName evidence="6">GTPase HflX</fullName>
    </recommendedName>
    <alternativeName>
        <fullName evidence="6">GTP-binding protein HflX</fullName>
    </alternativeName>
</protein>
<dbReference type="eggNOG" id="COG2262">
    <property type="taxonomic scope" value="Bacteria"/>
</dbReference>
<feature type="binding site" evidence="7">
    <location>
        <begin position="203"/>
        <end position="210"/>
    </location>
    <ligand>
        <name>GTP</name>
        <dbReference type="ChEBI" id="CHEBI:37565"/>
    </ligand>
</feature>
<keyword evidence="4 8" id="KW-0460">Magnesium</keyword>
<dbReference type="InterPro" id="IPR027417">
    <property type="entry name" value="P-loop_NTPase"/>
</dbReference>
<keyword evidence="1 6" id="KW-0963">Cytoplasm</keyword>
<dbReference type="NCBIfam" id="TIGR03156">
    <property type="entry name" value="GTP_HflX"/>
    <property type="match status" value="1"/>
</dbReference>
<dbReference type="Pfam" id="PF01926">
    <property type="entry name" value="MMR_HSR1"/>
    <property type="match status" value="1"/>
</dbReference>